<accession>A0A8C6HIS4</accession>
<sequence length="106" mass="12086">MDLDCMVSAGSCPFSVFFSTFVSLSTSIPFAIFECQPRFIIRLTNSFTRRLRPLTANSFNFPNARDGLIFSQYGENDRTPCPHARSVNSPTIFWFQCLSLACFLFF</sequence>
<dbReference type="Proteomes" id="UP000694415">
    <property type="component" value="Unplaced"/>
</dbReference>
<dbReference type="GeneTree" id="ENSGT00860000136256"/>
<dbReference type="AlphaFoldDB" id="A0A8C6HIS4"/>
<keyword evidence="3" id="KW-1185">Reference proteome</keyword>
<proteinExistence type="predicted"/>
<protein>
    <submittedName>
        <fullName evidence="2">Uncharacterized protein</fullName>
    </submittedName>
</protein>
<keyword evidence="1" id="KW-0812">Transmembrane</keyword>
<reference evidence="2" key="1">
    <citation type="submission" date="2025-08" db="UniProtKB">
        <authorList>
            <consortium name="Ensembl"/>
        </authorList>
    </citation>
    <scope>IDENTIFICATION</scope>
</reference>
<keyword evidence="1" id="KW-1133">Transmembrane helix</keyword>
<evidence type="ECO:0000313" key="2">
    <source>
        <dbReference type="Ensembl" id="ENSMSIP00000021091.1"/>
    </source>
</evidence>
<feature type="transmembrane region" description="Helical" evidence="1">
    <location>
        <begin position="14"/>
        <end position="33"/>
    </location>
</feature>
<dbReference type="Ensembl" id="ENSMSIT00000026612.1">
    <property type="protein sequence ID" value="ENSMSIP00000021091.1"/>
    <property type="gene ID" value="ENSMSIG00000017919.1"/>
</dbReference>
<organism evidence="2 3">
    <name type="scientific">Mus spicilegus</name>
    <name type="common">Mound-building mouse</name>
    <dbReference type="NCBI Taxonomy" id="10103"/>
    <lineage>
        <taxon>Eukaryota</taxon>
        <taxon>Metazoa</taxon>
        <taxon>Chordata</taxon>
        <taxon>Craniata</taxon>
        <taxon>Vertebrata</taxon>
        <taxon>Euteleostomi</taxon>
        <taxon>Mammalia</taxon>
        <taxon>Eutheria</taxon>
        <taxon>Euarchontoglires</taxon>
        <taxon>Glires</taxon>
        <taxon>Rodentia</taxon>
        <taxon>Myomorpha</taxon>
        <taxon>Muroidea</taxon>
        <taxon>Muridae</taxon>
        <taxon>Murinae</taxon>
        <taxon>Mus</taxon>
        <taxon>Mus</taxon>
    </lineage>
</organism>
<reference evidence="2" key="2">
    <citation type="submission" date="2025-09" db="UniProtKB">
        <authorList>
            <consortium name="Ensembl"/>
        </authorList>
    </citation>
    <scope>IDENTIFICATION</scope>
</reference>
<evidence type="ECO:0000256" key="1">
    <source>
        <dbReference type="SAM" id="Phobius"/>
    </source>
</evidence>
<name>A0A8C6HIS4_MUSSI</name>
<evidence type="ECO:0000313" key="3">
    <source>
        <dbReference type="Proteomes" id="UP000694415"/>
    </source>
</evidence>
<keyword evidence="1" id="KW-0472">Membrane</keyword>